<keyword evidence="3" id="KW-1185">Reference proteome</keyword>
<feature type="signal peptide" evidence="1">
    <location>
        <begin position="1"/>
        <end position="21"/>
    </location>
</feature>
<comment type="caution">
    <text evidence="2">The sequence shown here is derived from an EMBL/GenBank/DDBJ whole genome shotgun (WGS) entry which is preliminary data.</text>
</comment>
<evidence type="ECO:0000256" key="1">
    <source>
        <dbReference type="SAM" id="SignalP"/>
    </source>
</evidence>
<dbReference type="NCBIfam" id="NF047637">
    <property type="entry name" value="lipo_CC0125"/>
    <property type="match status" value="1"/>
</dbReference>
<dbReference type="EMBL" id="BAABJE010000017">
    <property type="protein sequence ID" value="GAA4802574.1"/>
    <property type="molecule type" value="Genomic_DNA"/>
</dbReference>
<accession>A0ABP9C237</accession>
<keyword evidence="1" id="KW-0732">Signal</keyword>
<dbReference type="Proteomes" id="UP001499959">
    <property type="component" value="Unassembled WGS sequence"/>
</dbReference>
<evidence type="ECO:0000313" key="2">
    <source>
        <dbReference type="EMBL" id="GAA4802574.1"/>
    </source>
</evidence>
<gene>
    <name evidence="2" type="ORF">GCM10023307_31630</name>
</gene>
<reference evidence="3" key="1">
    <citation type="journal article" date="2019" name="Int. J. Syst. Evol. Microbiol.">
        <title>The Global Catalogue of Microorganisms (GCM) 10K type strain sequencing project: providing services to taxonomists for standard genome sequencing and annotation.</title>
        <authorList>
            <consortium name="The Broad Institute Genomics Platform"/>
            <consortium name="The Broad Institute Genome Sequencing Center for Infectious Disease"/>
            <person name="Wu L."/>
            <person name="Ma J."/>
        </authorList>
    </citation>
    <scope>NUCLEOTIDE SEQUENCE [LARGE SCALE GENOMIC DNA]</scope>
    <source>
        <strain evidence="3">JCM 18204</strain>
    </source>
</reference>
<feature type="chain" id="PRO_5045163713" description="Lipoprotein" evidence="1">
    <location>
        <begin position="22"/>
        <end position="144"/>
    </location>
</feature>
<organism evidence="2 3">
    <name type="scientific">Lysobacter hankyongensis</name>
    <dbReference type="NCBI Taxonomy" id="1176535"/>
    <lineage>
        <taxon>Bacteria</taxon>
        <taxon>Pseudomonadati</taxon>
        <taxon>Pseudomonadota</taxon>
        <taxon>Gammaproteobacteria</taxon>
        <taxon>Lysobacterales</taxon>
        <taxon>Lysobacteraceae</taxon>
        <taxon>Lysobacter</taxon>
    </lineage>
</organism>
<evidence type="ECO:0008006" key="4">
    <source>
        <dbReference type="Google" id="ProtNLM"/>
    </source>
</evidence>
<evidence type="ECO:0000313" key="3">
    <source>
        <dbReference type="Proteomes" id="UP001499959"/>
    </source>
</evidence>
<name>A0ABP9C237_9GAMM</name>
<sequence>MLAAALLAVSLSGCATGYHSATNPLLGWTGGYWDEKGPGSTIKVGFSGNGYIKPEKVGVYLMYRSAEVTQREGGTHFVLYTSLHDAVGDVRSSERKVNSVWGKPTTHAYIWIVPAGERDALSAAEILERYAAEVKPGNDGKENK</sequence>
<proteinExistence type="predicted"/>
<protein>
    <recommendedName>
        <fullName evidence="4">Lipoprotein</fullName>
    </recommendedName>
</protein>